<evidence type="ECO:0000313" key="2">
    <source>
        <dbReference type="Proteomes" id="UP000316095"/>
    </source>
</evidence>
<comment type="caution">
    <text evidence="1">The sequence shown here is derived from an EMBL/GenBank/DDBJ whole genome shotgun (WGS) entry which is preliminary data.</text>
</comment>
<name>A0A5C5XH44_9PLAN</name>
<reference evidence="1 2" key="1">
    <citation type="submission" date="2019-02" db="EMBL/GenBank/DDBJ databases">
        <title>Deep-cultivation of Planctomycetes and their phenomic and genomic characterization uncovers novel biology.</title>
        <authorList>
            <person name="Wiegand S."/>
            <person name="Jogler M."/>
            <person name="Boedeker C."/>
            <person name="Pinto D."/>
            <person name="Vollmers J."/>
            <person name="Rivas-Marin E."/>
            <person name="Kohn T."/>
            <person name="Peeters S.H."/>
            <person name="Heuer A."/>
            <person name="Rast P."/>
            <person name="Oberbeckmann S."/>
            <person name="Bunk B."/>
            <person name="Jeske O."/>
            <person name="Meyerdierks A."/>
            <person name="Storesund J.E."/>
            <person name="Kallscheuer N."/>
            <person name="Luecker S."/>
            <person name="Lage O.M."/>
            <person name="Pohl T."/>
            <person name="Merkel B.J."/>
            <person name="Hornburger P."/>
            <person name="Mueller R.-W."/>
            <person name="Bruemmer F."/>
            <person name="Labrenz M."/>
            <person name="Spormann A.M."/>
            <person name="Op Den Camp H."/>
            <person name="Overmann J."/>
            <person name="Amann R."/>
            <person name="Jetten M.S.M."/>
            <person name="Mascher T."/>
            <person name="Medema M.H."/>
            <person name="Devos D.P."/>
            <person name="Kaster A.-K."/>
            <person name="Ovreas L."/>
            <person name="Rohde M."/>
            <person name="Galperin M.Y."/>
            <person name="Jogler C."/>
        </authorList>
    </citation>
    <scope>NUCLEOTIDE SEQUENCE [LARGE SCALE GENOMIC DNA]</scope>
    <source>
        <strain evidence="1 2">Pan54</strain>
    </source>
</reference>
<dbReference type="AlphaFoldDB" id="A0A5C5XH44"/>
<gene>
    <name evidence="1" type="ORF">Pan54_24780</name>
</gene>
<accession>A0A5C5XH44</accession>
<protein>
    <submittedName>
        <fullName evidence="1">Uncharacterized protein</fullName>
    </submittedName>
</protein>
<dbReference type="Proteomes" id="UP000316095">
    <property type="component" value="Unassembled WGS sequence"/>
</dbReference>
<proteinExistence type="predicted"/>
<sequence>MASFRKVSMRCSKRGIVTSKNTPKSPNLIGRDFQAWYNYERPHTSVNHMPPGDQTVPIVRISDTIRNIVCTTRLAGLLSLPILHDLEFAITLAEIDATDAQSIRQLKAHVVFATTSLRL</sequence>
<dbReference type="EMBL" id="SJPG01000001">
    <property type="protein sequence ID" value="TWT61741.1"/>
    <property type="molecule type" value="Genomic_DNA"/>
</dbReference>
<keyword evidence="2" id="KW-1185">Reference proteome</keyword>
<organism evidence="1 2">
    <name type="scientific">Rubinisphaera italica</name>
    <dbReference type="NCBI Taxonomy" id="2527969"/>
    <lineage>
        <taxon>Bacteria</taxon>
        <taxon>Pseudomonadati</taxon>
        <taxon>Planctomycetota</taxon>
        <taxon>Planctomycetia</taxon>
        <taxon>Planctomycetales</taxon>
        <taxon>Planctomycetaceae</taxon>
        <taxon>Rubinisphaera</taxon>
    </lineage>
</organism>
<evidence type="ECO:0000313" key="1">
    <source>
        <dbReference type="EMBL" id="TWT61741.1"/>
    </source>
</evidence>